<dbReference type="EMBL" id="CP010429">
    <property type="protein sequence ID" value="AKD53677.1"/>
    <property type="molecule type" value="Genomic_DNA"/>
</dbReference>
<feature type="signal peptide" evidence="1">
    <location>
        <begin position="1"/>
        <end position="18"/>
    </location>
</feature>
<evidence type="ECO:0000313" key="3">
    <source>
        <dbReference type="Proteomes" id="UP000033054"/>
    </source>
</evidence>
<dbReference type="KEGG" id="srd:SD10_00940"/>
<protein>
    <recommendedName>
        <fullName evidence="4">Peptidoglycan binding-like domain-containing protein</fullName>
    </recommendedName>
</protein>
<dbReference type="AlphaFoldDB" id="A0A0E3V4W7"/>
<evidence type="ECO:0000256" key="1">
    <source>
        <dbReference type="SAM" id="SignalP"/>
    </source>
</evidence>
<reference evidence="2 3" key="1">
    <citation type="journal article" date="2014" name="Curr. Microbiol.">
        <title>Spirosoma radiotolerans sp. nov., a gamma-radiation-resistant bacterium isolated from gamma ray-irradiated soil.</title>
        <authorList>
            <person name="Lee J.J."/>
            <person name="Srinivasan S."/>
            <person name="Lim S."/>
            <person name="Joe M."/>
            <person name="Im S."/>
            <person name="Bae S.I."/>
            <person name="Park K.R."/>
            <person name="Han J.H."/>
            <person name="Park S.H."/>
            <person name="Joo B.M."/>
            <person name="Park S.J."/>
            <person name="Kim M.K."/>
        </authorList>
    </citation>
    <scope>NUCLEOTIDE SEQUENCE [LARGE SCALE GENOMIC DNA]</scope>
    <source>
        <strain evidence="2 3">DG5A</strain>
    </source>
</reference>
<evidence type="ECO:0008006" key="4">
    <source>
        <dbReference type="Google" id="ProtNLM"/>
    </source>
</evidence>
<accession>A0A0E3V4W7</accession>
<keyword evidence="3" id="KW-1185">Reference proteome</keyword>
<dbReference type="PATRIC" id="fig|1379870.5.peg.205"/>
<sequence>MKRSSCLLGWLLSFAVNAQQQAQLPRLTAAERQSVIDTLIAKVNSLYIYEDVAQKMTASIRQHQKHHGYDTISQRTVLG</sequence>
<proteinExistence type="predicted"/>
<feature type="chain" id="PRO_5002413729" description="Peptidoglycan binding-like domain-containing protein" evidence="1">
    <location>
        <begin position="19"/>
        <end position="79"/>
    </location>
</feature>
<evidence type="ECO:0000313" key="2">
    <source>
        <dbReference type="EMBL" id="AKD53677.1"/>
    </source>
</evidence>
<name>A0A0E3V4W7_9BACT</name>
<dbReference type="Proteomes" id="UP000033054">
    <property type="component" value="Chromosome"/>
</dbReference>
<gene>
    <name evidence="2" type="ORF">SD10_00940</name>
</gene>
<dbReference type="STRING" id="1379870.SD10_00940"/>
<organism evidence="2 3">
    <name type="scientific">Spirosoma radiotolerans</name>
    <dbReference type="NCBI Taxonomy" id="1379870"/>
    <lineage>
        <taxon>Bacteria</taxon>
        <taxon>Pseudomonadati</taxon>
        <taxon>Bacteroidota</taxon>
        <taxon>Cytophagia</taxon>
        <taxon>Cytophagales</taxon>
        <taxon>Cytophagaceae</taxon>
        <taxon>Spirosoma</taxon>
    </lineage>
</organism>
<keyword evidence="1" id="KW-0732">Signal</keyword>
<dbReference type="HOGENOM" id="CLU_2604305_0_0_10"/>